<accession>A0ABD3QM18</accession>
<proteinExistence type="predicted"/>
<reference evidence="2 3" key="1">
    <citation type="journal article" date="2020" name="G3 (Bethesda)">
        <title>Improved Reference Genome for Cyclotella cryptica CCMP332, a Model for Cell Wall Morphogenesis, Salinity Adaptation, and Lipid Production in Diatoms (Bacillariophyta).</title>
        <authorList>
            <person name="Roberts W.R."/>
            <person name="Downey K.M."/>
            <person name="Ruck E.C."/>
            <person name="Traller J.C."/>
            <person name="Alverson A.J."/>
        </authorList>
    </citation>
    <scope>NUCLEOTIDE SEQUENCE [LARGE SCALE GENOMIC DNA]</scope>
    <source>
        <strain evidence="2 3">CCMP332</strain>
    </source>
</reference>
<organism evidence="2 3">
    <name type="scientific">Cyclotella cryptica</name>
    <dbReference type="NCBI Taxonomy" id="29204"/>
    <lineage>
        <taxon>Eukaryota</taxon>
        <taxon>Sar</taxon>
        <taxon>Stramenopiles</taxon>
        <taxon>Ochrophyta</taxon>
        <taxon>Bacillariophyta</taxon>
        <taxon>Coscinodiscophyceae</taxon>
        <taxon>Thalassiosirophycidae</taxon>
        <taxon>Stephanodiscales</taxon>
        <taxon>Stephanodiscaceae</taxon>
        <taxon>Cyclotella</taxon>
    </lineage>
</organism>
<evidence type="ECO:0000256" key="1">
    <source>
        <dbReference type="SAM" id="MobiDB-lite"/>
    </source>
</evidence>
<sequence>MVVEMERMEAEVPEHCGQAQSVTPKKNKGRDELIQIIKHRKPDHHVSNPIHPNYTSNPTTMHSVLSPLAKPYEPAYEFAIFNDGVPSSVFYGSHPEHEVLLHIEDEAIDETFPPSASDVAEIEAAEAYVDLMAWLAFLDECEESARLSFAGYKKRWESRRAAGLVGKPHTARALRNDALATVIAKAAAAHAGSVNVKETALVVPKAHEVRPMTNYKKSKEEFQKVNPKTIKGIHRHGNPIQQPRKHN</sequence>
<name>A0ABD3QM18_9STRA</name>
<evidence type="ECO:0000313" key="2">
    <source>
        <dbReference type="EMBL" id="KAL3801423.1"/>
    </source>
</evidence>
<gene>
    <name evidence="2" type="ORF">HJC23_007033</name>
</gene>
<keyword evidence="3" id="KW-1185">Reference proteome</keyword>
<evidence type="ECO:0000313" key="3">
    <source>
        <dbReference type="Proteomes" id="UP001516023"/>
    </source>
</evidence>
<dbReference type="EMBL" id="JABMIG020000027">
    <property type="protein sequence ID" value="KAL3801423.1"/>
    <property type="molecule type" value="Genomic_DNA"/>
</dbReference>
<dbReference type="AlphaFoldDB" id="A0ABD3QM18"/>
<dbReference type="Proteomes" id="UP001516023">
    <property type="component" value="Unassembled WGS sequence"/>
</dbReference>
<comment type="caution">
    <text evidence="2">The sequence shown here is derived from an EMBL/GenBank/DDBJ whole genome shotgun (WGS) entry which is preliminary data.</text>
</comment>
<feature type="region of interest" description="Disordered" evidence="1">
    <location>
        <begin position="8"/>
        <end position="28"/>
    </location>
</feature>
<protein>
    <submittedName>
        <fullName evidence="2">Uncharacterized protein</fullName>
    </submittedName>
</protein>